<reference evidence="3 5" key="2">
    <citation type="submission" date="2018-09" db="EMBL/GenBank/DDBJ databases">
        <title>Genomic Encyclopedia of Archaeal and Bacterial Type Strains, Phase II (KMG-II): from individual species to whole genera.</title>
        <authorList>
            <person name="Goeker M."/>
        </authorList>
    </citation>
    <scope>NUCLEOTIDE SEQUENCE [LARGE SCALE GENOMIC DNA]</scope>
    <source>
        <strain evidence="3 5">DSM 16337</strain>
    </source>
</reference>
<dbReference type="AlphaFoldDB" id="A0A2D0IK52"/>
<dbReference type="RefSeq" id="WP_099134018.1">
    <property type="nucleotide sequence ID" value="NZ_CAWNOJ010000050.1"/>
</dbReference>
<protein>
    <submittedName>
        <fullName evidence="2">Uncharacterized protein</fullName>
    </submittedName>
</protein>
<dbReference type="Proteomes" id="UP000283568">
    <property type="component" value="Unassembled WGS sequence"/>
</dbReference>
<comment type="caution">
    <text evidence="2">The sequence shown here is derived from an EMBL/GenBank/DDBJ whole genome shotgun (WGS) entry which is preliminary data.</text>
</comment>
<dbReference type="EMBL" id="RAQI01000002">
    <property type="protein sequence ID" value="RKE91197.1"/>
    <property type="molecule type" value="Genomic_DNA"/>
</dbReference>
<evidence type="ECO:0000256" key="1">
    <source>
        <dbReference type="SAM" id="MobiDB-lite"/>
    </source>
</evidence>
<sequence>MAGTDSVSANNRFPAQSGGKDGNNYLREGSGNKGAERGNGIEKPISSKWRISGFLSLDNYNYVTLVNASGDIRLVNKTEFHGKGIMMFGFVDGEKVTYFSGVSK</sequence>
<name>A0A2D0IK52_9GAMM</name>
<accession>A0A2D0IK52</accession>
<organism evidence="2 4">
    <name type="scientific">Xenorhabdus ehlersii</name>
    <dbReference type="NCBI Taxonomy" id="290111"/>
    <lineage>
        <taxon>Bacteria</taxon>
        <taxon>Pseudomonadati</taxon>
        <taxon>Pseudomonadota</taxon>
        <taxon>Gammaproteobacteria</taxon>
        <taxon>Enterobacterales</taxon>
        <taxon>Morganellaceae</taxon>
        <taxon>Xenorhabdus</taxon>
    </lineage>
</organism>
<feature type="region of interest" description="Disordered" evidence="1">
    <location>
        <begin position="1"/>
        <end position="42"/>
    </location>
</feature>
<keyword evidence="5" id="KW-1185">Reference proteome</keyword>
<proteinExistence type="predicted"/>
<evidence type="ECO:0000313" key="2">
    <source>
        <dbReference type="EMBL" id="PHM22158.1"/>
    </source>
</evidence>
<evidence type="ECO:0000313" key="4">
    <source>
        <dbReference type="Proteomes" id="UP000225605"/>
    </source>
</evidence>
<evidence type="ECO:0000313" key="5">
    <source>
        <dbReference type="Proteomes" id="UP000283568"/>
    </source>
</evidence>
<evidence type="ECO:0000313" key="3">
    <source>
        <dbReference type="EMBL" id="RKE91197.1"/>
    </source>
</evidence>
<reference evidence="2 4" key="1">
    <citation type="journal article" date="2017" name="Nat. Microbiol.">
        <title>Natural product diversity associated with the nematode symbionts Photorhabdus and Xenorhabdus.</title>
        <authorList>
            <person name="Tobias N.J."/>
            <person name="Wolff H."/>
            <person name="Djahanschiri B."/>
            <person name="Grundmann F."/>
            <person name="Kronenwerth M."/>
            <person name="Shi Y.M."/>
            <person name="Simonyi S."/>
            <person name="Grun P."/>
            <person name="Shapiro-Ilan D."/>
            <person name="Pidot S.J."/>
            <person name="Stinear T.P."/>
            <person name="Ebersberger I."/>
            <person name="Bode H.B."/>
        </authorList>
    </citation>
    <scope>NUCLEOTIDE SEQUENCE [LARGE SCALE GENOMIC DNA]</scope>
    <source>
        <strain evidence="2 4">DSM 16337</strain>
    </source>
</reference>
<dbReference type="EMBL" id="NIBT01000037">
    <property type="protein sequence ID" value="PHM22158.1"/>
    <property type="molecule type" value="Genomic_DNA"/>
</dbReference>
<gene>
    <name evidence="3" type="ORF">BDE27_1403</name>
    <name evidence="2" type="ORF">Xehl_03911</name>
</gene>
<dbReference type="Proteomes" id="UP000225605">
    <property type="component" value="Unassembled WGS sequence"/>
</dbReference>
<feature type="compositionally biased region" description="Polar residues" evidence="1">
    <location>
        <begin position="1"/>
        <end position="14"/>
    </location>
</feature>